<feature type="region of interest" description="Disordered" evidence="1">
    <location>
        <begin position="69"/>
        <end position="144"/>
    </location>
</feature>
<gene>
    <name evidence="3" type="ORF">KVV02_004574</name>
</gene>
<feature type="region of interest" description="Disordered" evidence="1">
    <location>
        <begin position="312"/>
        <end position="424"/>
    </location>
</feature>
<feature type="compositionally biased region" description="Basic and acidic residues" evidence="1">
    <location>
        <begin position="7"/>
        <end position="29"/>
    </location>
</feature>
<evidence type="ECO:0000313" key="4">
    <source>
        <dbReference type="Proteomes" id="UP000717515"/>
    </source>
</evidence>
<dbReference type="InterPro" id="IPR029063">
    <property type="entry name" value="SAM-dependent_MTases_sf"/>
</dbReference>
<feature type="domain" description="Methyltransferase" evidence="2">
    <location>
        <begin position="634"/>
        <end position="728"/>
    </location>
</feature>
<feature type="compositionally biased region" description="Polar residues" evidence="1">
    <location>
        <begin position="168"/>
        <end position="189"/>
    </location>
</feature>
<feature type="compositionally biased region" description="Polar residues" evidence="1">
    <location>
        <begin position="449"/>
        <end position="469"/>
    </location>
</feature>
<sequence>MGNVSSADHDRVNELLSRRVRRKNLDRSKKQQQQQELLQQQQQQQQQHHQRSSAGNQCDAYLANQSYYSNSSSSYSNSGAGAGQGMQRQKSSSRYPLHPLDQADFYGTTSNRTSDLYPQSPASPSFSIPSSATTPTSASYQSDTPYLNSRFEDRMVENVGPGSPASPNPTSLQHQPAPRQNSTPNAHQYHSSPIVIPQQHRYSHASGSSVDDLHLARSPALPAYIPSRRGSEHHILHLQQQQQLSADTQFLGTSPEAKDWLKQKPTRSSTHMIHQYNFHSSQYYQQPGSIAVKVVNNTCRNMSDYANVPSLSSLGGRSIGANPNQSPTTQKTMSSRSNASKSATVMINPNSNSTGTAGDSNNGNIGPRPSYTSAPIPSSRSRGLSQPEPAIRAGISSSSSTSSGHQGQAVNLGSPPQKPLPQEPHVGKLVMSRSKLVSPVITAAPSKAGAQSSGSTPLSSPLEQRSPGIQSFFGAGIDDLTSYAGMRQQRPSSTLSSLRSLLGNHPQGLSLIDALEEDEDDDLESLSDTETGDSEADLVQRTQSLTASDNPSSTTDSNGNKDKGAVSLSQEKRSARKRPPPQFDWMAARRRFSASSLSTISRDIHDSQKGQHALWKYIGGGNSHAPLRYDIDRILDSGCGLGEWTMEMAKEFPNATVYGIDINPELFPSAHQAVPSNCLFTQSNLLTRLSFPNQYFDFVYQRFLYLGLTVDDWPVALKELRRVLKPGGWIELFEPCMRVHRAGVRTREMMRWCSRLLQEERGLDFDFAGEKMKALCESDEIGFQNVKLERLSIPVGSWGGRVGQAMAENMVLIFQNLQSALMPDDTQTPNGAAQKTFDKMVQGWIRECEDNKSYIDYYILVAQRAV</sequence>
<evidence type="ECO:0000313" key="3">
    <source>
        <dbReference type="EMBL" id="KAG9324285.1"/>
    </source>
</evidence>
<protein>
    <recommendedName>
        <fullName evidence="2">Methyltransferase domain-containing protein</fullName>
    </recommendedName>
</protein>
<evidence type="ECO:0000256" key="1">
    <source>
        <dbReference type="SAM" id="MobiDB-lite"/>
    </source>
</evidence>
<name>A0A9P8A7K8_MORAP</name>
<dbReference type="Pfam" id="PF13649">
    <property type="entry name" value="Methyltransf_25"/>
    <property type="match status" value="1"/>
</dbReference>
<dbReference type="PANTHER" id="PTHR43591">
    <property type="entry name" value="METHYLTRANSFERASE"/>
    <property type="match status" value="1"/>
</dbReference>
<dbReference type="Proteomes" id="UP000717515">
    <property type="component" value="Unassembled WGS sequence"/>
</dbReference>
<accession>A0A9P8A7K8</accession>
<dbReference type="SUPFAM" id="SSF53335">
    <property type="entry name" value="S-adenosyl-L-methionine-dependent methyltransferases"/>
    <property type="match status" value="1"/>
</dbReference>
<dbReference type="EMBL" id="JAIFTL010000071">
    <property type="protein sequence ID" value="KAG9324285.1"/>
    <property type="molecule type" value="Genomic_DNA"/>
</dbReference>
<dbReference type="CDD" id="cd02440">
    <property type="entry name" value="AdoMet_MTases"/>
    <property type="match status" value="1"/>
</dbReference>
<feature type="compositionally biased region" description="Low complexity" evidence="1">
    <location>
        <begin position="120"/>
        <end position="139"/>
    </location>
</feature>
<reference evidence="3" key="1">
    <citation type="submission" date="2021-07" db="EMBL/GenBank/DDBJ databases">
        <title>Draft genome of Mortierella alpina, strain LL118, isolated from an aspen leaf litter sample.</title>
        <authorList>
            <person name="Yang S."/>
            <person name="Vinatzer B.A."/>
        </authorList>
    </citation>
    <scope>NUCLEOTIDE SEQUENCE</scope>
    <source>
        <strain evidence="3">LL118</strain>
    </source>
</reference>
<feature type="compositionally biased region" description="Low complexity" evidence="1">
    <location>
        <begin position="69"/>
        <end position="79"/>
    </location>
</feature>
<feature type="compositionally biased region" description="Low complexity" evidence="1">
    <location>
        <begin position="31"/>
        <end position="47"/>
    </location>
</feature>
<feature type="region of interest" description="Disordered" evidence="1">
    <location>
        <begin position="541"/>
        <end position="583"/>
    </location>
</feature>
<evidence type="ECO:0000259" key="2">
    <source>
        <dbReference type="Pfam" id="PF13649"/>
    </source>
</evidence>
<dbReference type="AlphaFoldDB" id="A0A9P8A7K8"/>
<feature type="region of interest" description="Disordered" evidence="1">
    <location>
        <begin position="1"/>
        <end position="55"/>
    </location>
</feature>
<feature type="region of interest" description="Disordered" evidence="1">
    <location>
        <begin position="156"/>
        <end position="189"/>
    </location>
</feature>
<feature type="region of interest" description="Disordered" evidence="1">
    <location>
        <begin position="445"/>
        <end position="471"/>
    </location>
</feature>
<feature type="compositionally biased region" description="Polar residues" evidence="1">
    <location>
        <begin position="541"/>
        <end position="558"/>
    </location>
</feature>
<dbReference type="Gene3D" id="3.40.50.150">
    <property type="entry name" value="Vaccinia Virus protein VP39"/>
    <property type="match status" value="1"/>
</dbReference>
<organism evidence="3 4">
    <name type="scientific">Mortierella alpina</name>
    <name type="common">Oleaginous fungus</name>
    <name type="synonym">Mortierella renispora</name>
    <dbReference type="NCBI Taxonomy" id="64518"/>
    <lineage>
        <taxon>Eukaryota</taxon>
        <taxon>Fungi</taxon>
        <taxon>Fungi incertae sedis</taxon>
        <taxon>Mucoromycota</taxon>
        <taxon>Mortierellomycotina</taxon>
        <taxon>Mortierellomycetes</taxon>
        <taxon>Mortierellales</taxon>
        <taxon>Mortierellaceae</taxon>
        <taxon>Mortierella</taxon>
    </lineage>
</organism>
<feature type="compositionally biased region" description="Polar residues" evidence="1">
    <location>
        <begin position="312"/>
        <end position="384"/>
    </location>
</feature>
<proteinExistence type="predicted"/>
<comment type="caution">
    <text evidence="3">The sequence shown here is derived from an EMBL/GenBank/DDBJ whole genome shotgun (WGS) entry which is preliminary data.</text>
</comment>
<feature type="compositionally biased region" description="Polar residues" evidence="1">
    <location>
        <begin position="107"/>
        <end position="117"/>
    </location>
</feature>
<dbReference type="GO" id="GO:0008168">
    <property type="term" value="F:methyltransferase activity"/>
    <property type="evidence" value="ECO:0007669"/>
    <property type="project" value="TreeGrafter"/>
</dbReference>
<dbReference type="PANTHER" id="PTHR43591:SF24">
    <property type="entry name" value="2-METHOXY-6-POLYPRENYL-1,4-BENZOQUINOL METHYLASE, MITOCHONDRIAL"/>
    <property type="match status" value="1"/>
</dbReference>
<dbReference type="InterPro" id="IPR041698">
    <property type="entry name" value="Methyltransf_25"/>
</dbReference>